<dbReference type="Gene3D" id="3.90.228.10">
    <property type="match status" value="1"/>
</dbReference>
<dbReference type="PANTHER" id="PTHR36649:SF28">
    <property type="entry name" value="UBIQUITIN-LIKE DOMAIN-CONTAINING PROTEIN"/>
    <property type="match status" value="1"/>
</dbReference>
<evidence type="ECO:0000313" key="1">
    <source>
        <dbReference type="Proteomes" id="UP000887578"/>
    </source>
</evidence>
<dbReference type="PANTHER" id="PTHR36649">
    <property type="entry name" value="UBIQUITIN-LIKE DOMAIN-CONTAINING PROTEIN"/>
    <property type="match status" value="1"/>
</dbReference>
<organism evidence="1 2">
    <name type="scientific">Panagrolaimus davidi</name>
    <dbReference type="NCBI Taxonomy" id="227884"/>
    <lineage>
        <taxon>Eukaryota</taxon>
        <taxon>Metazoa</taxon>
        <taxon>Ecdysozoa</taxon>
        <taxon>Nematoda</taxon>
        <taxon>Chromadorea</taxon>
        <taxon>Rhabditida</taxon>
        <taxon>Tylenchina</taxon>
        <taxon>Panagrolaimomorpha</taxon>
        <taxon>Panagrolaimoidea</taxon>
        <taxon>Panagrolaimidae</taxon>
        <taxon>Panagrolaimus</taxon>
    </lineage>
</organism>
<evidence type="ECO:0000313" key="2">
    <source>
        <dbReference type="WBParaSite" id="PDA_v2.g7934.t1"/>
    </source>
</evidence>
<dbReference type="SUPFAM" id="SSF56399">
    <property type="entry name" value="ADP-ribosylation"/>
    <property type="match status" value="1"/>
</dbReference>
<proteinExistence type="predicted"/>
<protein>
    <submittedName>
        <fullName evidence="2">Uncharacterized protein</fullName>
    </submittedName>
</protein>
<name>A0A914QVA8_9BILA</name>
<keyword evidence="1" id="KW-1185">Reference proteome</keyword>
<accession>A0A914QVA8</accession>
<reference evidence="2" key="1">
    <citation type="submission" date="2022-11" db="UniProtKB">
        <authorList>
            <consortium name="WormBaseParasite"/>
        </authorList>
    </citation>
    <scope>IDENTIFICATION</scope>
</reference>
<dbReference type="Proteomes" id="UP000887578">
    <property type="component" value="Unplaced"/>
</dbReference>
<sequence>MDLKVLEAGLAAIIKPVHENDQTEGSFLNYVGKIFRRGGLPYECPSGSYRYALKVSDIYGDNKWLGKDKNAWAVAYHATSLKNALSIVENGFDFSKCKRNKFGDGMYTPSPEHALNNYGVEFECDNKKYKLIIQVRIDYANLGPENIKSVEQTGRGVEYWIATDKEQIRPYGICIYPLNN</sequence>
<dbReference type="WBParaSite" id="PDA_v2.g7934.t1">
    <property type="protein sequence ID" value="PDA_v2.g7934.t1"/>
    <property type="gene ID" value="PDA_v2.g7934"/>
</dbReference>
<dbReference type="AlphaFoldDB" id="A0A914QVA8"/>